<gene>
    <name evidence="15" type="ORF">F1654_08960</name>
</gene>
<keyword evidence="5 14" id="KW-0812">Transmembrane</keyword>
<feature type="transmembrane region" description="Helical" evidence="14">
    <location>
        <begin position="366"/>
        <end position="385"/>
    </location>
</feature>
<comment type="subcellular location">
    <subcellularLocation>
        <location evidence="14">Cell inner membrane</location>
        <topology evidence="14">Multi-pass membrane protein</topology>
    </subcellularLocation>
    <subcellularLocation>
        <location evidence="1">Cell membrane</location>
        <topology evidence="1">Multi-pass membrane protein</topology>
    </subcellularLocation>
</comment>
<dbReference type="AlphaFoldDB" id="A0A5M6ZIS0"/>
<keyword evidence="14" id="KW-0997">Cell inner membrane</keyword>
<evidence type="ECO:0000256" key="11">
    <source>
        <dbReference type="ARBA" id="ARBA00023201"/>
    </source>
</evidence>
<evidence type="ECO:0000256" key="1">
    <source>
        <dbReference type="ARBA" id="ARBA00004651"/>
    </source>
</evidence>
<evidence type="ECO:0000256" key="6">
    <source>
        <dbReference type="ARBA" id="ARBA00022847"/>
    </source>
</evidence>
<organism evidence="15 16">
    <name type="scientific">Alkalicaulis satelles</name>
    <dbReference type="NCBI Taxonomy" id="2609175"/>
    <lineage>
        <taxon>Bacteria</taxon>
        <taxon>Pseudomonadati</taxon>
        <taxon>Pseudomonadota</taxon>
        <taxon>Alphaproteobacteria</taxon>
        <taxon>Maricaulales</taxon>
        <taxon>Maricaulaceae</taxon>
        <taxon>Alkalicaulis</taxon>
    </lineage>
</organism>
<dbReference type="InterPro" id="IPR001734">
    <property type="entry name" value="Na/solute_symporter"/>
</dbReference>
<comment type="similarity">
    <text evidence="2 13">Belongs to the sodium:solute symporter (SSF) (TC 2.A.21) family.</text>
</comment>
<dbReference type="PANTHER" id="PTHR48086">
    <property type="entry name" value="SODIUM/PROLINE SYMPORTER-RELATED"/>
    <property type="match status" value="1"/>
</dbReference>
<dbReference type="Gene3D" id="1.20.1730.10">
    <property type="entry name" value="Sodium/glucose cotransporter"/>
    <property type="match status" value="1"/>
</dbReference>
<keyword evidence="16" id="KW-1185">Reference proteome</keyword>
<dbReference type="Pfam" id="PF00474">
    <property type="entry name" value="SSF"/>
    <property type="match status" value="1"/>
</dbReference>
<dbReference type="GO" id="GO:0005298">
    <property type="term" value="F:proline:sodium symporter activity"/>
    <property type="evidence" value="ECO:0007669"/>
    <property type="project" value="UniProtKB-UniRule"/>
</dbReference>
<dbReference type="GO" id="GO:0015824">
    <property type="term" value="P:proline transport"/>
    <property type="evidence" value="ECO:0007669"/>
    <property type="project" value="UniProtKB-UniRule"/>
</dbReference>
<name>A0A5M6ZIS0_9PROT</name>
<keyword evidence="14" id="KW-0029">Amino-acid transport</keyword>
<evidence type="ECO:0000256" key="8">
    <source>
        <dbReference type="ARBA" id="ARBA00023053"/>
    </source>
</evidence>
<feature type="transmembrane region" description="Helical" evidence="14">
    <location>
        <begin position="75"/>
        <end position="94"/>
    </location>
</feature>
<dbReference type="GO" id="GO:0031402">
    <property type="term" value="F:sodium ion binding"/>
    <property type="evidence" value="ECO:0007669"/>
    <property type="project" value="UniProtKB-UniRule"/>
</dbReference>
<sequence>MSNAAIILTTLIVYKGLLIAIGVWASRRTGTEADYLIGGRTLGPWVAGLSYAATSSSAWVLLGFSGFVFLVGVSALWMLPGIWGGYALLWIVMGRAMHREAAERGHITLADYLSGDAGERGKRLIGLISAALVVFCFIFYVAAQLQAAGTAMQSYFGLGVAESVLLGTGVVLIYSLLGGFWAISVTDMLQGLVMAFIAIIAPIAAVIAAGGPEAVFAALAADHPGHLETFGGRAGMAAAGFILGLSAIGLGTAGQPQLAARVMGVRDDAARRRAFAIAITWAVSVFIGMAILGLAGRTLALGLEAGEHEQVLFAAIYQLFPPVMAGVVLAALLSAVMSTVDSVLLSASASISHDARASRLWPGREVLIARVVMASLCAAAVYLTLAAPSDIFSRVLFAWNALGAAFGPIILARVFRWRPGAGPVIAAMLAGFALTVWFNQTGQGPGGLYERLLPWIPPLVILFATRRRAA</sequence>
<evidence type="ECO:0000256" key="13">
    <source>
        <dbReference type="RuleBase" id="RU362091"/>
    </source>
</evidence>
<dbReference type="InterPro" id="IPR011851">
    <property type="entry name" value="Na/Pro_symporter"/>
</dbReference>
<keyword evidence="9 14" id="KW-0406">Ion transport</keyword>
<evidence type="ECO:0000313" key="15">
    <source>
        <dbReference type="EMBL" id="KAA5803915.1"/>
    </source>
</evidence>
<proteinExistence type="inferred from homology"/>
<feature type="transmembrane region" description="Helical" evidence="14">
    <location>
        <begin position="230"/>
        <end position="253"/>
    </location>
</feature>
<comment type="catalytic activity">
    <reaction evidence="12">
        <text>L-proline(in) + Na(+)(in) = L-proline(out) + Na(+)(out)</text>
        <dbReference type="Rhea" id="RHEA:28967"/>
        <dbReference type="ChEBI" id="CHEBI:29101"/>
        <dbReference type="ChEBI" id="CHEBI:60039"/>
    </reaction>
</comment>
<dbReference type="GO" id="GO:0005886">
    <property type="term" value="C:plasma membrane"/>
    <property type="evidence" value="ECO:0007669"/>
    <property type="project" value="UniProtKB-SubCell"/>
</dbReference>
<feature type="transmembrane region" description="Helical" evidence="14">
    <location>
        <begin position="155"/>
        <end position="177"/>
    </location>
</feature>
<protein>
    <recommendedName>
        <fullName evidence="14">Sodium/proline symporter</fullName>
    </recommendedName>
    <alternativeName>
        <fullName evidence="14">Proline permease</fullName>
    </alternativeName>
</protein>
<feature type="transmembrane region" description="Helical" evidence="14">
    <location>
        <begin position="391"/>
        <end position="412"/>
    </location>
</feature>
<evidence type="ECO:0000256" key="3">
    <source>
        <dbReference type="ARBA" id="ARBA00022448"/>
    </source>
</evidence>
<keyword evidence="6 14" id="KW-0769">Symport</keyword>
<feature type="transmembrane region" description="Helical" evidence="14">
    <location>
        <begin position="45"/>
        <end position="69"/>
    </location>
</feature>
<comment type="caution">
    <text evidence="15">The sequence shown here is derived from an EMBL/GenBank/DDBJ whole genome shotgun (WGS) entry which is preliminary data.</text>
</comment>
<keyword evidence="8 14" id="KW-0915">Sodium</keyword>
<accession>A0A5M6ZIS0</accession>
<feature type="transmembrane region" description="Helical" evidence="14">
    <location>
        <begin position="189"/>
        <end position="210"/>
    </location>
</feature>
<feature type="transmembrane region" description="Helical" evidence="14">
    <location>
        <begin position="6"/>
        <end position="25"/>
    </location>
</feature>
<feature type="transmembrane region" description="Helical" evidence="14">
    <location>
        <begin position="424"/>
        <end position="440"/>
    </location>
</feature>
<evidence type="ECO:0000256" key="10">
    <source>
        <dbReference type="ARBA" id="ARBA00023136"/>
    </source>
</evidence>
<feature type="transmembrane region" description="Helical" evidence="14">
    <location>
        <begin position="124"/>
        <end position="143"/>
    </location>
</feature>
<dbReference type="CDD" id="cd11475">
    <property type="entry name" value="SLC5sbd_PutP"/>
    <property type="match status" value="1"/>
</dbReference>
<dbReference type="Proteomes" id="UP000325122">
    <property type="component" value="Unassembled WGS sequence"/>
</dbReference>
<evidence type="ECO:0000256" key="2">
    <source>
        <dbReference type="ARBA" id="ARBA00006434"/>
    </source>
</evidence>
<dbReference type="EMBL" id="VWOJ01000002">
    <property type="protein sequence ID" value="KAA5803915.1"/>
    <property type="molecule type" value="Genomic_DNA"/>
</dbReference>
<reference evidence="15 16" key="1">
    <citation type="submission" date="2019-09" db="EMBL/GenBank/DDBJ databases">
        <authorList>
            <person name="Kevbrin V."/>
            <person name="Grouzdev D.S."/>
        </authorList>
    </citation>
    <scope>NUCLEOTIDE SEQUENCE [LARGE SCALE GENOMIC DNA]</scope>
    <source>
        <strain evidence="15 16">G-192</strain>
    </source>
</reference>
<keyword evidence="11 14" id="KW-0739">Sodium transport</keyword>
<keyword evidence="4" id="KW-1003">Cell membrane</keyword>
<evidence type="ECO:0000256" key="4">
    <source>
        <dbReference type="ARBA" id="ARBA00022475"/>
    </source>
</evidence>
<dbReference type="InterPro" id="IPR050277">
    <property type="entry name" value="Sodium:Solute_Symporter"/>
</dbReference>
<evidence type="ECO:0000256" key="7">
    <source>
        <dbReference type="ARBA" id="ARBA00022989"/>
    </source>
</evidence>
<evidence type="ECO:0000256" key="14">
    <source>
        <dbReference type="RuleBase" id="RU366012"/>
    </source>
</evidence>
<evidence type="ECO:0000256" key="12">
    <source>
        <dbReference type="ARBA" id="ARBA00033708"/>
    </source>
</evidence>
<evidence type="ECO:0000313" key="16">
    <source>
        <dbReference type="Proteomes" id="UP000325122"/>
    </source>
</evidence>
<dbReference type="RefSeq" id="WP_150023182.1">
    <property type="nucleotide sequence ID" value="NZ_VWOJ01000002.1"/>
</dbReference>
<feature type="transmembrane region" description="Helical" evidence="14">
    <location>
        <begin position="274"/>
        <end position="295"/>
    </location>
</feature>
<dbReference type="PROSITE" id="PS50283">
    <property type="entry name" value="NA_SOLUT_SYMP_3"/>
    <property type="match status" value="1"/>
</dbReference>
<keyword evidence="7 14" id="KW-1133">Transmembrane helix</keyword>
<dbReference type="InterPro" id="IPR038377">
    <property type="entry name" value="Na/Glc_symporter_sf"/>
</dbReference>
<keyword evidence="10 14" id="KW-0472">Membrane</keyword>
<comment type="function">
    <text evidence="14">Catalyzes the sodium-dependent uptake of extracellular L-proline.</text>
</comment>
<dbReference type="PANTHER" id="PTHR48086:SF3">
    <property type="entry name" value="SODIUM_PROLINE SYMPORTER"/>
    <property type="match status" value="1"/>
</dbReference>
<keyword evidence="3 14" id="KW-0813">Transport</keyword>
<feature type="transmembrane region" description="Helical" evidence="14">
    <location>
        <begin position="315"/>
        <end position="345"/>
    </location>
</feature>
<feature type="transmembrane region" description="Helical" evidence="14">
    <location>
        <begin position="452"/>
        <end position="469"/>
    </location>
</feature>
<evidence type="ECO:0000256" key="9">
    <source>
        <dbReference type="ARBA" id="ARBA00023065"/>
    </source>
</evidence>
<evidence type="ECO:0000256" key="5">
    <source>
        <dbReference type="ARBA" id="ARBA00022692"/>
    </source>
</evidence>